<name>A0A6I7HJQ3_9HYPH</name>
<evidence type="ECO:0000256" key="1">
    <source>
        <dbReference type="SAM" id="Phobius"/>
    </source>
</evidence>
<keyword evidence="4" id="KW-1185">Reference proteome</keyword>
<feature type="transmembrane region" description="Helical" evidence="1">
    <location>
        <begin position="21"/>
        <end position="42"/>
    </location>
</feature>
<evidence type="ECO:0000313" key="3">
    <source>
        <dbReference type="EMBL" id="RCW21467.1"/>
    </source>
</evidence>
<keyword evidence="1" id="KW-0472">Membrane</keyword>
<keyword evidence="1" id="KW-1133">Transmembrane helix</keyword>
<gene>
    <name evidence="3" type="ORF">DFR48_11054</name>
</gene>
<reference evidence="3 4" key="1">
    <citation type="submission" date="2018-07" db="EMBL/GenBank/DDBJ databases">
        <title>Genomic Encyclopedia of Type Strains, Phase IV (KMG-IV): sequencing the most valuable type-strain genomes for metagenomic binning, comparative biology and taxonomic classification.</title>
        <authorList>
            <person name="Goeker M."/>
        </authorList>
    </citation>
    <scope>NUCLEOTIDE SEQUENCE [LARGE SCALE GENOMIC DNA]</scope>
    <source>
        <strain evidence="3 4">DSM 25528</strain>
    </source>
</reference>
<accession>A0A6I7HJQ3</accession>
<dbReference type="AlphaFoldDB" id="A0A6I7HJQ3"/>
<dbReference type="RefSeq" id="WP_425359265.1">
    <property type="nucleotide sequence ID" value="NZ_QPIX01000010.1"/>
</dbReference>
<dbReference type="Pfam" id="PF16998">
    <property type="entry name" value="17kDa_Anti_2"/>
    <property type="match status" value="1"/>
</dbReference>
<proteinExistence type="predicted"/>
<dbReference type="EMBL" id="QPIX01000010">
    <property type="protein sequence ID" value="RCW21467.1"/>
    <property type="molecule type" value="Genomic_DNA"/>
</dbReference>
<dbReference type="Proteomes" id="UP000252582">
    <property type="component" value="Unassembled WGS sequence"/>
</dbReference>
<feature type="domain" description="Surface antigen" evidence="2">
    <location>
        <begin position="40"/>
        <end position="147"/>
    </location>
</feature>
<sequence length="149" mass="15334">MRDIAKSETGTKGTTPGFGRIVAVALLALPLTGCMAGGLGLFGDDKVDRSIATGTVTGSHVNGSSDEMTVQNAVSSADLSKLGSDPLPWANASTGSSGVVTAIREQKQGGGVCRHFSTTRHSYEGIAYFNGKTCAVGPGWQLVSFDRQP</sequence>
<keyword evidence="1" id="KW-0812">Transmembrane</keyword>
<protein>
    <submittedName>
        <fullName evidence="3">Outer membrane surface antigen</fullName>
    </submittedName>
</protein>
<evidence type="ECO:0000259" key="2">
    <source>
        <dbReference type="Pfam" id="PF16998"/>
    </source>
</evidence>
<comment type="caution">
    <text evidence="3">The sequence shown here is derived from an EMBL/GenBank/DDBJ whole genome shotgun (WGS) entry which is preliminary data.</text>
</comment>
<organism evidence="3 4">
    <name type="scientific">Ciceribacter lividus</name>
    <dbReference type="NCBI Taxonomy" id="1197950"/>
    <lineage>
        <taxon>Bacteria</taxon>
        <taxon>Pseudomonadati</taxon>
        <taxon>Pseudomonadota</taxon>
        <taxon>Alphaproteobacteria</taxon>
        <taxon>Hyphomicrobiales</taxon>
        <taxon>Rhizobiaceae</taxon>
        <taxon>Ciceribacter</taxon>
    </lineage>
</organism>
<dbReference type="InterPro" id="IPR032635">
    <property type="entry name" value="Anti_2"/>
</dbReference>
<evidence type="ECO:0000313" key="4">
    <source>
        <dbReference type="Proteomes" id="UP000252582"/>
    </source>
</evidence>